<accession>A0A176WWN4</accession>
<protein>
    <submittedName>
        <fullName evidence="1">Uncharacterized protein</fullName>
    </submittedName>
</protein>
<comment type="caution">
    <text evidence="1">The sequence shown here is derived from an EMBL/GenBank/DDBJ whole genome shotgun (WGS) entry which is preliminary data.</text>
</comment>
<organism evidence="1 2">
    <name type="scientific">Agrobacterium tumefaciens</name>
    <dbReference type="NCBI Taxonomy" id="358"/>
    <lineage>
        <taxon>Bacteria</taxon>
        <taxon>Pseudomonadati</taxon>
        <taxon>Pseudomonadota</taxon>
        <taxon>Alphaproteobacteria</taxon>
        <taxon>Hyphomicrobiales</taxon>
        <taxon>Rhizobiaceae</taxon>
        <taxon>Rhizobium/Agrobacterium group</taxon>
        <taxon>Agrobacterium</taxon>
        <taxon>Agrobacterium tumefaciens complex</taxon>
    </lineage>
</organism>
<sequence>MGAHIGKLTSTIQVEKPVRRNSKDYEAMEIVSVQDSRVATTKADTNNFCALIIGEENNGALGRWILFVQRGVHRMPID</sequence>
<reference evidence="1 2" key="1">
    <citation type="submission" date="2016-05" db="EMBL/GenBank/DDBJ databases">
        <authorList>
            <person name="Lavstsen T."/>
            <person name="Jespersen J.S."/>
        </authorList>
    </citation>
    <scope>NUCLEOTIDE SEQUENCE [LARGE SCALE GENOMIC DNA]</scope>
    <source>
        <strain evidence="1 2">KCJ1736</strain>
    </source>
</reference>
<name>A0A176WWN4_AGRTU</name>
<dbReference type="EMBL" id="LXPS01000039">
    <property type="protein sequence ID" value="OAE37569.1"/>
    <property type="molecule type" value="Genomic_DNA"/>
</dbReference>
<gene>
    <name evidence="1" type="ORF">A7J57_08280</name>
</gene>
<proteinExistence type="predicted"/>
<dbReference type="AlphaFoldDB" id="A0A176WWN4"/>
<evidence type="ECO:0000313" key="2">
    <source>
        <dbReference type="Proteomes" id="UP000077098"/>
    </source>
</evidence>
<dbReference type="Proteomes" id="UP000077098">
    <property type="component" value="Unassembled WGS sequence"/>
</dbReference>
<evidence type="ECO:0000313" key="1">
    <source>
        <dbReference type="EMBL" id="OAE37569.1"/>
    </source>
</evidence>